<accession>A0A923S273</accession>
<dbReference type="RefSeq" id="WP_187081517.1">
    <property type="nucleotide sequence ID" value="NZ_JACORU010000003.1"/>
</dbReference>
<keyword evidence="3" id="KW-1185">Reference proteome</keyword>
<dbReference type="EMBL" id="JACORU010000003">
    <property type="protein sequence ID" value="MBC5765065.1"/>
    <property type="molecule type" value="Genomic_DNA"/>
</dbReference>
<evidence type="ECO:0000256" key="1">
    <source>
        <dbReference type="SAM" id="Phobius"/>
    </source>
</evidence>
<dbReference type="AlphaFoldDB" id="A0A923S273"/>
<reference evidence="2" key="1">
    <citation type="submission" date="2020-08" db="EMBL/GenBank/DDBJ databases">
        <title>Ramlibacter sp. GTP1 16S ribosomal RNA gene genome sequencing and assembly.</title>
        <authorList>
            <person name="Kang M."/>
        </authorList>
    </citation>
    <scope>NUCLEOTIDE SEQUENCE</scope>
    <source>
        <strain evidence="2">GTP1</strain>
    </source>
</reference>
<dbReference type="Proteomes" id="UP000596827">
    <property type="component" value="Unassembled WGS sequence"/>
</dbReference>
<feature type="transmembrane region" description="Helical" evidence="1">
    <location>
        <begin position="6"/>
        <end position="28"/>
    </location>
</feature>
<name>A0A923S273_9BURK</name>
<comment type="caution">
    <text evidence="2">The sequence shown here is derived from an EMBL/GenBank/DDBJ whole genome shotgun (WGS) entry which is preliminary data.</text>
</comment>
<sequence length="139" mass="15129">MLPKVLALACTVILLVFMGYFALGSLPLLILKHDTPMDARFIRGFFHLYYRAVLFAAVTTSVAYAFAGQPGFCAGMAVLALVVFTASRIVLPGMDALRNTMTPEDAGAIARFRRLHGYGMALNALQVVTVGWSMTLLRL</sequence>
<evidence type="ECO:0000313" key="3">
    <source>
        <dbReference type="Proteomes" id="UP000596827"/>
    </source>
</evidence>
<protein>
    <recommendedName>
        <fullName evidence="4">DUF4149 domain-containing protein</fullName>
    </recommendedName>
</protein>
<proteinExistence type="predicted"/>
<feature type="transmembrane region" description="Helical" evidence="1">
    <location>
        <begin position="48"/>
        <end position="66"/>
    </location>
</feature>
<keyword evidence="1" id="KW-1133">Transmembrane helix</keyword>
<feature type="transmembrane region" description="Helical" evidence="1">
    <location>
        <begin position="118"/>
        <end position="137"/>
    </location>
</feature>
<keyword evidence="1" id="KW-0472">Membrane</keyword>
<keyword evidence="1" id="KW-0812">Transmembrane</keyword>
<evidence type="ECO:0008006" key="4">
    <source>
        <dbReference type="Google" id="ProtNLM"/>
    </source>
</evidence>
<organism evidence="2 3">
    <name type="scientific">Ramlibacter albus</name>
    <dbReference type="NCBI Taxonomy" id="2079448"/>
    <lineage>
        <taxon>Bacteria</taxon>
        <taxon>Pseudomonadati</taxon>
        <taxon>Pseudomonadota</taxon>
        <taxon>Betaproteobacteria</taxon>
        <taxon>Burkholderiales</taxon>
        <taxon>Comamonadaceae</taxon>
        <taxon>Ramlibacter</taxon>
    </lineage>
</organism>
<gene>
    <name evidence="2" type="ORF">H8R02_11420</name>
</gene>
<feature type="transmembrane region" description="Helical" evidence="1">
    <location>
        <begin position="72"/>
        <end position="91"/>
    </location>
</feature>
<evidence type="ECO:0000313" key="2">
    <source>
        <dbReference type="EMBL" id="MBC5765065.1"/>
    </source>
</evidence>